<protein>
    <submittedName>
        <fullName evidence="2">LINE-1 retrotransposable element ORF2 protein</fullName>
    </submittedName>
</protein>
<name>A0A5N4DHK1_CAMDR</name>
<evidence type="ECO:0000313" key="2">
    <source>
        <dbReference type="EMBL" id="KAB1270384.1"/>
    </source>
</evidence>
<organism evidence="2 3">
    <name type="scientific">Camelus dromedarius</name>
    <name type="common">Dromedary</name>
    <name type="synonym">Arabian camel</name>
    <dbReference type="NCBI Taxonomy" id="9838"/>
    <lineage>
        <taxon>Eukaryota</taxon>
        <taxon>Metazoa</taxon>
        <taxon>Chordata</taxon>
        <taxon>Craniata</taxon>
        <taxon>Vertebrata</taxon>
        <taxon>Euteleostomi</taxon>
        <taxon>Mammalia</taxon>
        <taxon>Eutheria</taxon>
        <taxon>Laurasiatheria</taxon>
        <taxon>Artiodactyla</taxon>
        <taxon>Tylopoda</taxon>
        <taxon>Camelidae</taxon>
        <taxon>Camelus</taxon>
    </lineage>
</organism>
<feature type="compositionally biased region" description="Basic and acidic residues" evidence="1">
    <location>
        <begin position="178"/>
        <end position="194"/>
    </location>
</feature>
<evidence type="ECO:0000313" key="3">
    <source>
        <dbReference type="Proteomes" id="UP000299084"/>
    </source>
</evidence>
<dbReference type="Proteomes" id="UP000299084">
    <property type="component" value="Unassembled WGS sequence"/>
</dbReference>
<accession>A0A5N4DHK1</accession>
<feature type="compositionally biased region" description="Basic and acidic residues" evidence="1">
    <location>
        <begin position="101"/>
        <end position="119"/>
    </location>
</feature>
<feature type="region of interest" description="Disordered" evidence="1">
    <location>
        <begin position="536"/>
        <end position="632"/>
    </location>
</feature>
<feature type="compositionally biased region" description="Basic residues" evidence="1">
    <location>
        <begin position="414"/>
        <end position="424"/>
    </location>
</feature>
<sequence length="941" mass="103165">MTMSPVSPSRIRGTRQKDPRALPDKVVLWGRKGLRRARQRQGTRRELGGTHTVVRLVPDAGRVDGGTDTKLDAPSTALGARRRCLCPPWAEAGPAQPHTQNPDHSHTETPKEEKTDLNHDQKHEANFPKQGRLTAAHGGAFMVWWGMPFIKGGESIRGRDRSSQVPCTGHLLTVHIRTDEGHEEGRRGSSKDTEAQLPFTSPRRGKIPTGVQIQPLGVTSWKCLSLKVGVGSRTGKGWSDRPEPIPASWGFPEGEEEDGHEGGRHPGNSHATTTSWGPQGSQTNPPWEQPQEPWERAVRDRRSQDDTHSPESFRDRRGLSEAIRGREAQGLKSLPRSLGRGSCTSLGTLEGRHAPPIKSTIPQALIPSSPPRRALLKRESLDNKREVEWAGLGPTVPVCFKLYTPPALLPAVTSHRRERQRRTSAHSLGSICPEHPLTNRTELNRHKGRKPRAGTGRPSRAEDRGGCAEAAPGDCRGLRARAGRGYGQNSLTFVSSDLRCHYWHFLQEERRAQPQPPSPPAGLRLVYSLRQRGSFCPGTSENSHHVAGSRGRTVPQASPSPPSEHRPEVERTAAQSSRATGARRGRAATCLPGRNAAPDHGAGRGHDPPTCLTRPSAASDCGTGGGVTRLPTGVGRVHDLLADSHWEQHRRGRQQRASENSKLRKPLWKTVWRLLRRLGIDLPCDPGIPLLGIYPEGSQLQNNTCTPMFTAALFTIAKTWKQPKSALFTIAKTWKQPKCPSTDDWIKKLWYTYTMEYYQAIKKDKIMSFAATRMHLEIIILSEEVGESEGGTEAREGIGNFPEGMVPRALLVSVTEQGRGPLGHILSWGAWGALALVLLGRQAYLPGLEKPRQEGRATSAVGLGFCTQLGKGVLSLPNSSALTCPQSTCPHHIKYGPWSQRPGEWGNSWDNLLHPFLQGPGASPWPPPNPGKLPAFICASQ</sequence>
<feature type="region of interest" description="Disordered" evidence="1">
    <location>
        <begin position="413"/>
        <end position="473"/>
    </location>
</feature>
<feature type="region of interest" description="Disordered" evidence="1">
    <location>
        <begin position="231"/>
        <end position="372"/>
    </location>
</feature>
<dbReference type="AlphaFoldDB" id="A0A5N4DHK1"/>
<feature type="region of interest" description="Disordered" evidence="1">
    <location>
        <begin position="178"/>
        <end position="210"/>
    </location>
</feature>
<feature type="region of interest" description="Disordered" evidence="1">
    <location>
        <begin position="88"/>
        <end position="119"/>
    </location>
</feature>
<feature type="compositionally biased region" description="Basic and acidic residues" evidence="1">
    <location>
        <begin position="293"/>
        <end position="329"/>
    </location>
</feature>
<feature type="compositionally biased region" description="Polar residues" evidence="1">
    <location>
        <begin position="269"/>
        <end position="284"/>
    </location>
</feature>
<evidence type="ECO:0000256" key="1">
    <source>
        <dbReference type="SAM" id="MobiDB-lite"/>
    </source>
</evidence>
<dbReference type="EMBL" id="JWIN03000012">
    <property type="protein sequence ID" value="KAB1270384.1"/>
    <property type="molecule type" value="Genomic_DNA"/>
</dbReference>
<feature type="region of interest" description="Disordered" evidence="1">
    <location>
        <begin position="1"/>
        <end position="22"/>
    </location>
</feature>
<keyword evidence="3" id="KW-1185">Reference proteome</keyword>
<comment type="caution">
    <text evidence="2">The sequence shown here is derived from an EMBL/GenBank/DDBJ whole genome shotgun (WGS) entry which is preliminary data.</text>
</comment>
<proteinExistence type="predicted"/>
<gene>
    <name evidence="2" type="ORF">Cadr_000016557</name>
</gene>
<reference evidence="2 3" key="1">
    <citation type="journal article" date="2019" name="Mol. Ecol. Resour.">
        <title>Improving Illumina assemblies with Hi-C and long reads: an example with the North African dromedary.</title>
        <authorList>
            <person name="Elbers J.P."/>
            <person name="Rogers M.F."/>
            <person name="Perelman P.L."/>
            <person name="Proskuryakova A.A."/>
            <person name="Serdyukova N.A."/>
            <person name="Johnson W.E."/>
            <person name="Horin P."/>
            <person name="Corander J."/>
            <person name="Murphy D."/>
            <person name="Burger P.A."/>
        </authorList>
    </citation>
    <scope>NUCLEOTIDE SEQUENCE [LARGE SCALE GENOMIC DNA]</scope>
    <source>
        <strain evidence="2">Drom800</strain>
        <tissue evidence="2">Blood</tissue>
    </source>
</reference>